<evidence type="ECO:0000256" key="1">
    <source>
        <dbReference type="ARBA" id="ARBA00009922"/>
    </source>
</evidence>
<keyword evidence="6" id="KW-0238">DNA-binding</keyword>
<keyword evidence="4 11" id="KW-0347">Helicase</keyword>
<evidence type="ECO:0000313" key="16">
    <source>
        <dbReference type="Proteomes" id="UP000003891"/>
    </source>
</evidence>
<protein>
    <recommendedName>
        <fullName evidence="9">DNA 3'-5' helicase</fullName>
        <ecNumber evidence="9">5.6.2.4</ecNumber>
    </recommendedName>
</protein>
<dbReference type="AlphaFoldDB" id="G4HHB6"/>
<evidence type="ECO:0000256" key="5">
    <source>
        <dbReference type="ARBA" id="ARBA00022840"/>
    </source>
</evidence>
<feature type="domain" description="UvrD-like helicase ATP-binding" evidence="13">
    <location>
        <begin position="59"/>
        <end position="333"/>
    </location>
</feature>
<dbReference type="Gene3D" id="1.10.486.10">
    <property type="entry name" value="PCRA, domain 4"/>
    <property type="match status" value="1"/>
</dbReference>
<evidence type="ECO:0000256" key="8">
    <source>
        <dbReference type="ARBA" id="ARBA00034617"/>
    </source>
</evidence>
<accession>G4HHB6</accession>
<dbReference type="Pfam" id="PF13361">
    <property type="entry name" value="UvrD_C"/>
    <property type="match status" value="1"/>
</dbReference>
<dbReference type="GO" id="GO:0033202">
    <property type="term" value="C:DNA helicase complex"/>
    <property type="evidence" value="ECO:0007669"/>
    <property type="project" value="TreeGrafter"/>
</dbReference>
<dbReference type="GO" id="GO:0005829">
    <property type="term" value="C:cytosol"/>
    <property type="evidence" value="ECO:0007669"/>
    <property type="project" value="TreeGrafter"/>
</dbReference>
<dbReference type="STRING" id="743719.PaelaDRAFT_3377"/>
<dbReference type="PANTHER" id="PTHR11070">
    <property type="entry name" value="UVRD / RECB / PCRA DNA HELICASE FAMILY MEMBER"/>
    <property type="match status" value="1"/>
</dbReference>
<dbReference type="InterPro" id="IPR025916">
    <property type="entry name" value="YdjO"/>
</dbReference>
<dbReference type="GO" id="GO:0003677">
    <property type="term" value="F:DNA binding"/>
    <property type="evidence" value="ECO:0007669"/>
    <property type="project" value="UniProtKB-KW"/>
</dbReference>
<evidence type="ECO:0000256" key="12">
    <source>
        <dbReference type="SAM" id="MobiDB-lite"/>
    </source>
</evidence>
<evidence type="ECO:0000256" key="3">
    <source>
        <dbReference type="ARBA" id="ARBA00022801"/>
    </source>
</evidence>
<evidence type="ECO:0000256" key="6">
    <source>
        <dbReference type="ARBA" id="ARBA00023125"/>
    </source>
</evidence>
<dbReference type="GO" id="GO:0000725">
    <property type="term" value="P:recombinational repair"/>
    <property type="evidence" value="ECO:0007669"/>
    <property type="project" value="TreeGrafter"/>
</dbReference>
<evidence type="ECO:0000256" key="11">
    <source>
        <dbReference type="PROSITE-ProRule" id="PRU00560"/>
    </source>
</evidence>
<sequence>MVKLMTTSTVSIPFYKRPFGTNRLDVPLAKLATLENSRDLVAHDAPDAAFFRGLESQGLFLNRAQIQAVRHTQGPLLTLAGAGSGKTSVLVSRTGYLIACRRAAPASILLVTFSSKAAAEMKERIMALPGLRAGEAAKVTARTFHSFFLYLLRTRGYRQEILGNARHQQFIIKRILREMGLQDRYEAETLLSLWSAYRMNMTGMNELPGSTPAEVEQREIFARYEAWKEAHDQMDFDDILVLSHRLLTTEPALLASLQRRYRYVMVDEFQDTGLLPYELLKLIVAPHRNLMVVGDDDQTIYGFNGARNEFILEFDQTYPDAKIITLDINYRSLSSIVGLGNEIIRVNQRRRPKQLRSTRKSGSVPLYLRPGDPDQEAELLLNHITEEIRERGRSYRDYAILYRTASNSRAIFEQLVMREIPFIHYENGELFYEQWVVKPVMDHLRLSLDRRNFNAMEGMLHTLYVNRDKGIAFIREKDAPRPKKGPLAHLLSYPGLKDFQVEQIRERSKLIKGLQAMEPVSAIQEIRRRFYDKFLEADERQELTLHKELIQEGLDELEASAKRFKEVAEFVGFVDRLIDIHREMAAMKRDEEADAIRLMTIHKSKGLEFPSVCLIGASEGILPHSSSLLAEHLDDHHPLSDKEDKALDALEEERRLAYVAITRARDELIISSPAYYRGRKTDVSRFFRDVFLTEEQREQARGNASEAAEARRTRGNGFETARRPASSGRPVSTRTAGGGSDRASREHKRKPIPVTVPGTVNPERREPQPPVEMETVNVWLCTGAGCKGWQRIQPAGQAPVRGSQGSEGKACPLCQAPMKQGRKEVPVSKRVRRS</sequence>
<dbReference type="InterPro" id="IPR014017">
    <property type="entry name" value="DNA_helicase_UvrD-like_C"/>
</dbReference>
<dbReference type="CDD" id="cd18807">
    <property type="entry name" value="SF1_C_UvrD"/>
    <property type="match status" value="1"/>
</dbReference>
<dbReference type="Pfam" id="PF00580">
    <property type="entry name" value="UvrD-helicase"/>
    <property type="match status" value="1"/>
</dbReference>
<feature type="region of interest" description="Disordered" evidence="12">
    <location>
        <begin position="697"/>
        <end position="771"/>
    </location>
</feature>
<comment type="catalytic activity">
    <reaction evidence="10">
        <text>ATP + H2O = ADP + phosphate + H(+)</text>
        <dbReference type="Rhea" id="RHEA:13065"/>
        <dbReference type="ChEBI" id="CHEBI:15377"/>
        <dbReference type="ChEBI" id="CHEBI:15378"/>
        <dbReference type="ChEBI" id="CHEBI:30616"/>
        <dbReference type="ChEBI" id="CHEBI:43474"/>
        <dbReference type="ChEBI" id="CHEBI:456216"/>
        <dbReference type="EC" id="5.6.2.4"/>
    </reaction>
</comment>
<evidence type="ECO:0000256" key="7">
    <source>
        <dbReference type="ARBA" id="ARBA00023235"/>
    </source>
</evidence>
<dbReference type="EC" id="5.6.2.4" evidence="9"/>
<evidence type="ECO:0000259" key="14">
    <source>
        <dbReference type="PROSITE" id="PS51217"/>
    </source>
</evidence>
<evidence type="ECO:0000256" key="4">
    <source>
        <dbReference type="ARBA" id="ARBA00022806"/>
    </source>
</evidence>
<dbReference type="PROSITE" id="PS51217">
    <property type="entry name" value="UVRD_HELICASE_CTER"/>
    <property type="match status" value="1"/>
</dbReference>
<dbReference type="Pfam" id="PF14169">
    <property type="entry name" value="YdjO"/>
    <property type="match status" value="1"/>
</dbReference>
<dbReference type="InterPro" id="IPR014016">
    <property type="entry name" value="UvrD-like_ATP-bd"/>
</dbReference>
<dbReference type="Proteomes" id="UP000003891">
    <property type="component" value="Unassembled WGS sequence"/>
</dbReference>
<dbReference type="Gene3D" id="3.40.50.300">
    <property type="entry name" value="P-loop containing nucleotide triphosphate hydrolases"/>
    <property type="match status" value="2"/>
</dbReference>
<dbReference type="PANTHER" id="PTHR11070:SF2">
    <property type="entry name" value="ATP-DEPENDENT DNA HELICASE SRS2"/>
    <property type="match status" value="1"/>
</dbReference>
<dbReference type="eggNOG" id="COG0210">
    <property type="taxonomic scope" value="Bacteria"/>
</dbReference>
<evidence type="ECO:0000256" key="10">
    <source>
        <dbReference type="ARBA" id="ARBA00048988"/>
    </source>
</evidence>
<dbReference type="EMBL" id="AGIP01000007">
    <property type="protein sequence ID" value="EHB63492.1"/>
    <property type="molecule type" value="Genomic_DNA"/>
</dbReference>
<dbReference type="InterPro" id="IPR027417">
    <property type="entry name" value="P-loop_NTPase"/>
</dbReference>
<feature type="region of interest" description="Disordered" evidence="12">
    <location>
        <begin position="796"/>
        <end position="834"/>
    </location>
</feature>
<dbReference type="GO" id="GO:0043138">
    <property type="term" value="F:3'-5' DNA helicase activity"/>
    <property type="evidence" value="ECO:0007669"/>
    <property type="project" value="UniProtKB-EC"/>
</dbReference>
<gene>
    <name evidence="15" type="ORF">PaelaDRAFT_3377</name>
</gene>
<organism evidence="15 16">
    <name type="scientific">Paenibacillus lactis 154</name>
    <dbReference type="NCBI Taxonomy" id="743719"/>
    <lineage>
        <taxon>Bacteria</taxon>
        <taxon>Bacillati</taxon>
        <taxon>Bacillota</taxon>
        <taxon>Bacilli</taxon>
        <taxon>Bacillales</taxon>
        <taxon>Paenibacillaceae</taxon>
        <taxon>Paenibacillus</taxon>
    </lineage>
</organism>
<keyword evidence="7" id="KW-0413">Isomerase</keyword>
<reference evidence="15 16" key="1">
    <citation type="submission" date="2011-09" db="EMBL/GenBank/DDBJ databases">
        <title>The draft genome of Paenibacillus lactis 154.</title>
        <authorList>
            <consortium name="US DOE Joint Genome Institute (JGI-PGF)"/>
            <person name="Lucas S."/>
            <person name="Han J."/>
            <person name="Lapidus A."/>
            <person name="Cheng J.-F."/>
            <person name="Goodwin L."/>
            <person name="Pitluck S."/>
            <person name="Peters L."/>
            <person name="Land M.L."/>
            <person name="Hauser L."/>
            <person name="Siebers A."/>
            <person name="Thelen M."/>
            <person name="Hugenholtz P."/>
            <person name="Allgaier M."/>
            <person name="Woyke T.J."/>
        </authorList>
    </citation>
    <scope>NUCLEOTIDE SEQUENCE [LARGE SCALE GENOMIC DNA]</scope>
    <source>
        <strain evidence="15 16">154</strain>
    </source>
</reference>
<dbReference type="GO" id="GO:0016887">
    <property type="term" value="F:ATP hydrolysis activity"/>
    <property type="evidence" value="ECO:0007669"/>
    <property type="project" value="RHEA"/>
</dbReference>
<dbReference type="Gene3D" id="1.10.10.160">
    <property type="match status" value="1"/>
</dbReference>
<dbReference type="SUPFAM" id="SSF52540">
    <property type="entry name" value="P-loop containing nucleoside triphosphate hydrolases"/>
    <property type="match status" value="1"/>
</dbReference>
<feature type="binding site" evidence="11">
    <location>
        <begin position="80"/>
        <end position="87"/>
    </location>
    <ligand>
        <name>ATP</name>
        <dbReference type="ChEBI" id="CHEBI:30616"/>
    </ligand>
</feature>
<comment type="similarity">
    <text evidence="1">Belongs to the helicase family. UvrD subfamily.</text>
</comment>
<evidence type="ECO:0000313" key="15">
    <source>
        <dbReference type="EMBL" id="EHB63492.1"/>
    </source>
</evidence>
<evidence type="ECO:0000256" key="9">
    <source>
        <dbReference type="ARBA" id="ARBA00034808"/>
    </source>
</evidence>
<keyword evidence="3 11" id="KW-0378">Hydrolase</keyword>
<dbReference type="InterPro" id="IPR013986">
    <property type="entry name" value="DExx_box_DNA_helicase_dom_sf"/>
</dbReference>
<dbReference type="InterPro" id="IPR000212">
    <property type="entry name" value="DNA_helicase_UvrD/REP"/>
</dbReference>
<proteinExistence type="inferred from homology"/>
<keyword evidence="5 11" id="KW-0067">ATP-binding</keyword>
<comment type="catalytic activity">
    <reaction evidence="8">
        <text>Couples ATP hydrolysis with the unwinding of duplex DNA by translocating in the 3'-5' direction.</text>
        <dbReference type="EC" id="5.6.2.4"/>
    </reaction>
</comment>
<evidence type="ECO:0000259" key="13">
    <source>
        <dbReference type="PROSITE" id="PS51198"/>
    </source>
</evidence>
<keyword evidence="2 11" id="KW-0547">Nucleotide-binding</keyword>
<dbReference type="PATRIC" id="fig|743719.3.peg.3417"/>
<evidence type="ECO:0000256" key="2">
    <source>
        <dbReference type="ARBA" id="ARBA00022741"/>
    </source>
</evidence>
<dbReference type="CDD" id="cd17932">
    <property type="entry name" value="DEXQc_UvrD"/>
    <property type="match status" value="1"/>
</dbReference>
<dbReference type="GO" id="GO:0005524">
    <property type="term" value="F:ATP binding"/>
    <property type="evidence" value="ECO:0007669"/>
    <property type="project" value="UniProtKB-UniRule"/>
</dbReference>
<name>G4HHB6_9BACL</name>
<dbReference type="PROSITE" id="PS51198">
    <property type="entry name" value="UVRD_HELICASE_ATP_BIND"/>
    <property type="match status" value="1"/>
</dbReference>
<feature type="domain" description="UvrD-like helicase C-terminal" evidence="14">
    <location>
        <begin position="334"/>
        <end position="606"/>
    </location>
</feature>